<evidence type="ECO:0000256" key="1">
    <source>
        <dbReference type="ARBA" id="ARBA00004123"/>
    </source>
</evidence>
<feature type="compositionally biased region" description="Low complexity" evidence="12">
    <location>
        <begin position="282"/>
        <end position="311"/>
    </location>
</feature>
<organism evidence="15 16">
    <name type="scientific">Argiope bruennichi</name>
    <name type="common">Wasp spider</name>
    <name type="synonym">Aranea bruennichi</name>
    <dbReference type="NCBI Taxonomy" id="94029"/>
    <lineage>
        <taxon>Eukaryota</taxon>
        <taxon>Metazoa</taxon>
        <taxon>Ecdysozoa</taxon>
        <taxon>Arthropoda</taxon>
        <taxon>Chelicerata</taxon>
        <taxon>Arachnida</taxon>
        <taxon>Araneae</taxon>
        <taxon>Araneomorphae</taxon>
        <taxon>Entelegynae</taxon>
        <taxon>Araneoidea</taxon>
        <taxon>Araneidae</taxon>
        <taxon>Argiope</taxon>
    </lineage>
</organism>
<dbReference type="PANTHER" id="PTHR45891:SF3">
    <property type="entry name" value="ZINC FINGER PROTEIN 2"/>
    <property type="match status" value="1"/>
</dbReference>
<sequence>MNMHPPLIPLMMPPPLDPLMASAFGHPMMPGAAVDPNFFAAQQKMLQQQQLSQQQKRARTRINDDQLKILRAYFDINNSPTEDQLLEMSDKSGLPLKVIKHWFRNTLFKERQRNKDSPYNFNNPPSTFLNLEEYEKTGEAKIVTLNAEKQEEQKNAENSVPEKKEPLPPPPPEVEKNEEFSDIVTKDVKHEKYPAANECQKTEPPLQNKRSENNVSFNSCMTSSAQEILNMSEAMSCGVSGPPTSNALLSMDLRTSLADSFSNYSNNPFSSVASSMMSFMPPGSVSPPTSESPHSTGTPSGTPTPSCSSSGKRANRTRFTDYQIKVLQEFFETNAYPKDDDLEYLSKLLNLSPRVIVVWFQNARQKARKVYENQPPITTEEENAGRFQRTPGLNYQCKKCLQVFQRYYELIKHQKSSCFKDENPLAGQIKSMSGDERSSQPATPTLPTPALPIPPRPAEKLPPVSTSNQNGSYRCDKCSLAFARFDLWREHQLVHMMNPTLFPSYQPSSFPVLQYDSSPNPNSLQLSQMKRKLSDDEESQSDHPRDKRLRTTILPEQLDYLYQQYQLESNPSRKMLENIAREVGLKKRVVQVWFQNTRARERKGQFRAHQQVIHKRCPFCRALFKARSALESHLATRHADQYTKGDINIDALPDGEGDSEDPESPGEDKISNSAASPSQSFPTNPTELNNQMKRYYEDSLKKYFDELVGATSIKDNSKDISAAADLSLSKPTDKISSESPIKESPLDLSKPLKALMEKSNGGLGEKFTLEDGTSRGGLMDDARSETYSESTDNMDGEESNPTSPSNRYSSSSNKRFRTQMTTIQLKVMKSIFVDYKTPSMCECESLGKEIGLPKRVVQVWFQNARAKEKKARLAFVKTFGHEMEPPKVSEECTICNVKYNLKYSPSTLQEHLFSRKHIENLKIHIDSLKKLTDGQDSDTAPSFDSPATPNHVSNCSNASTLAATNSTPKQVMPTSMSGLTGGLSSFSSAPDRTKSEPTFDSPAVQKKETVTNGELGASSAKDNKQDDKEDNFLQTANSSQENHNLGDFNPPTTSAETSTQSSAAGLYPFMYSPFPGYYSGMPGTFLHHAMYPGALHGGGMMYDSNMYSSPLSLLQLPASALPEVTGRLTQPGNSVARFSQDGKSLSDLRSLVPEADFRQATEVTVDVGFVCKKCHMVYPAEVLCLNHQRASCFQNKPVSEIKATLKLVQCHVECRACRERFTTIIDFKFHCDMDRHIKRVQKIQREATAAAVTSAANHFTNQMALGPVTNPPLNSNTFANDGNASAAGLLGRNGMVPDMAQLFFSGMGMDSIRLGMGLDPESNDTKSKTQQAVGCGVDTGVSIS</sequence>
<dbReference type="GO" id="GO:0000978">
    <property type="term" value="F:RNA polymerase II cis-regulatory region sequence-specific DNA binding"/>
    <property type="evidence" value="ECO:0007669"/>
    <property type="project" value="TreeGrafter"/>
</dbReference>
<feature type="region of interest" description="Disordered" evidence="12">
    <location>
        <begin position="513"/>
        <end position="548"/>
    </location>
</feature>
<dbReference type="GO" id="GO:0000981">
    <property type="term" value="F:DNA-binding transcription factor activity, RNA polymerase II-specific"/>
    <property type="evidence" value="ECO:0007669"/>
    <property type="project" value="InterPro"/>
</dbReference>
<keyword evidence="2" id="KW-0479">Metal-binding</keyword>
<protein>
    <submittedName>
        <fullName evidence="15">Zinc finger homeobox protein 3 like protein</fullName>
    </submittedName>
</protein>
<feature type="DNA-binding region" description="Homeobox" evidence="10">
    <location>
        <begin position="546"/>
        <end position="605"/>
    </location>
</feature>
<proteinExistence type="predicted"/>
<feature type="domain" description="C2H2-type" evidence="14">
    <location>
        <begin position="473"/>
        <end position="500"/>
    </location>
</feature>
<dbReference type="Gene3D" id="3.30.160.60">
    <property type="entry name" value="Classic Zinc Finger"/>
    <property type="match status" value="1"/>
</dbReference>
<feature type="compositionally biased region" description="Basic and acidic residues" evidence="12">
    <location>
        <begin position="731"/>
        <end position="745"/>
    </location>
</feature>
<dbReference type="FunFam" id="1.10.10.60:FF:000064">
    <property type="entry name" value="Zinc finger homeobox protein 4"/>
    <property type="match status" value="1"/>
</dbReference>
<keyword evidence="4 9" id="KW-0863">Zinc-finger</keyword>
<dbReference type="FunFam" id="1.10.10.60:FF:000080">
    <property type="entry name" value="Zinc finger homeobox protein 2"/>
    <property type="match status" value="1"/>
</dbReference>
<evidence type="ECO:0000256" key="5">
    <source>
        <dbReference type="ARBA" id="ARBA00022833"/>
    </source>
</evidence>
<keyword evidence="6 10" id="KW-0238">DNA-binding</keyword>
<dbReference type="PROSITE" id="PS00027">
    <property type="entry name" value="HOMEOBOX_1"/>
    <property type="match status" value="2"/>
</dbReference>
<reference evidence="15" key="1">
    <citation type="journal article" date="2020" name="bioRxiv">
        <title>Chromosome-level reference genome of the European wasp spider Argiope bruennichi: a resource for studies on range expansion and evolutionary adaptation.</title>
        <authorList>
            <person name="Sheffer M.M."/>
            <person name="Hoppe A."/>
            <person name="Krehenwinkel H."/>
            <person name="Uhl G."/>
            <person name="Kuss A.W."/>
            <person name="Jensen L."/>
            <person name="Jensen C."/>
            <person name="Gillespie R.G."/>
            <person name="Hoff K.J."/>
            <person name="Prost S."/>
        </authorList>
    </citation>
    <scope>NUCLEOTIDE SEQUENCE</scope>
</reference>
<feature type="compositionally biased region" description="Polar residues" evidence="12">
    <location>
        <begin position="937"/>
        <end position="973"/>
    </location>
</feature>
<feature type="compositionally biased region" description="Polar residues" evidence="12">
    <location>
        <begin position="1032"/>
        <end position="1043"/>
    </location>
</feature>
<dbReference type="InterPro" id="IPR051968">
    <property type="entry name" value="ZnFinger_Homeobox_TR"/>
</dbReference>
<evidence type="ECO:0000313" key="15">
    <source>
        <dbReference type="EMBL" id="KAF8771161.1"/>
    </source>
</evidence>
<dbReference type="InterPro" id="IPR009057">
    <property type="entry name" value="Homeodomain-like_sf"/>
</dbReference>
<feature type="compositionally biased region" description="Basic and acidic residues" evidence="12">
    <location>
        <begin position="1021"/>
        <end position="1031"/>
    </location>
</feature>
<feature type="region of interest" description="Disordered" evidence="12">
    <location>
        <begin position="151"/>
        <end position="179"/>
    </location>
</feature>
<evidence type="ECO:0000256" key="7">
    <source>
        <dbReference type="ARBA" id="ARBA00023155"/>
    </source>
</evidence>
<dbReference type="Pfam" id="PF00046">
    <property type="entry name" value="Homeodomain"/>
    <property type="match status" value="4"/>
</dbReference>
<feature type="compositionally biased region" description="Pro residues" evidence="12">
    <location>
        <begin position="444"/>
        <end position="456"/>
    </location>
</feature>
<feature type="region of interest" description="Disordered" evidence="12">
    <location>
        <begin position="762"/>
        <end position="815"/>
    </location>
</feature>
<gene>
    <name evidence="15" type="ORF">HNY73_018613</name>
</gene>
<evidence type="ECO:0000256" key="4">
    <source>
        <dbReference type="ARBA" id="ARBA00022771"/>
    </source>
</evidence>
<comment type="subcellular location">
    <subcellularLocation>
        <location evidence="1 10 11">Nucleus</location>
    </subcellularLocation>
</comment>
<name>A0A8T0EE51_ARGBR</name>
<keyword evidence="16" id="KW-1185">Reference proteome</keyword>
<evidence type="ECO:0000256" key="2">
    <source>
        <dbReference type="ARBA" id="ARBA00022723"/>
    </source>
</evidence>
<feature type="region of interest" description="Disordered" evidence="12">
    <location>
        <begin position="1319"/>
        <end position="1344"/>
    </location>
</feature>
<evidence type="ECO:0000259" key="14">
    <source>
        <dbReference type="PROSITE" id="PS50157"/>
    </source>
</evidence>
<keyword evidence="5" id="KW-0862">Zinc</keyword>
<feature type="compositionally biased region" description="Low complexity" evidence="12">
    <location>
        <begin position="974"/>
        <end position="988"/>
    </location>
</feature>
<feature type="region of interest" description="Disordered" evidence="12">
    <location>
        <begin position="282"/>
        <end position="314"/>
    </location>
</feature>
<evidence type="ECO:0000259" key="13">
    <source>
        <dbReference type="PROSITE" id="PS50071"/>
    </source>
</evidence>
<feature type="region of interest" description="Disordered" evidence="12">
    <location>
        <begin position="429"/>
        <end position="470"/>
    </location>
</feature>
<dbReference type="PROSITE" id="PS50157">
    <property type="entry name" value="ZINC_FINGER_C2H2_2"/>
    <property type="match status" value="2"/>
</dbReference>
<accession>A0A8T0EE51</accession>
<dbReference type="SMART" id="SM00355">
    <property type="entry name" value="ZnF_C2H2"/>
    <property type="match status" value="6"/>
</dbReference>
<feature type="compositionally biased region" description="Low complexity" evidence="12">
    <location>
        <begin position="799"/>
        <end position="813"/>
    </location>
</feature>
<keyword evidence="8 10" id="KW-0539">Nucleus</keyword>
<evidence type="ECO:0000256" key="9">
    <source>
        <dbReference type="PROSITE-ProRule" id="PRU00042"/>
    </source>
</evidence>
<keyword evidence="3" id="KW-0677">Repeat</keyword>
<evidence type="ECO:0000256" key="12">
    <source>
        <dbReference type="SAM" id="MobiDB-lite"/>
    </source>
</evidence>
<feature type="region of interest" description="Disordered" evidence="12">
    <location>
        <begin position="645"/>
        <end position="688"/>
    </location>
</feature>
<comment type="caution">
    <text evidence="15">The sequence shown here is derived from an EMBL/GenBank/DDBJ whole genome shotgun (WGS) entry which is preliminary data.</text>
</comment>
<evidence type="ECO:0000256" key="11">
    <source>
        <dbReference type="RuleBase" id="RU000682"/>
    </source>
</evidence>
<evidence type="ECO:0000256" key="8">
    <source>
        <dbReference type="ARBA" id="ARBA00023242"/>
    </source>
</evidence>
<feature type="compositionally biased region" description="Polar residues" evidence="12">
    <location>
        <begin position="671"/>
        <end position="688"/>
    </location>
</feature>
<dbReference type="SUPFAM" id="SSF57667">
    <property type="entry name" value="beta-beta-alpha zinc fingers"/>
    <property type="match status" value="2"/>
</dbReference>
<feature type="region of interest" description="Disordered" evidence="12">
    <location>
        <begin position="932"/>
        <end position="1060"/>
    </location>
</feature>
<feature type="DNA-binding region" description="Homeobox" evidence="10">
    <location>
        <begin position="55"/>
        <end position="114"/>
    </location>
</feature>
<reference evidence="15" key="2">
    <citation type="submission" date="2020-06" db="EMBL/GenBank/DDBJ databases">
        <authorList>
            <person name="Sheffer M."/>
        </authorList>
    </citation>
    <scope>NUCLEOTIDE SEQUENCE</scope>
</reference>
<dbReference type="PANTHER" id="PTHR45891">
    <property type="entry name" value="ZINC FINGER HOMEOBOX PROTEIN"/>
    <property type="match status" value="1"/>
</dbReference>
<evidence type="ECO:0000256" key="6">
    <source>
        <dbReference type="ARBA" id="ARBA00023125"/>
    </source>
</evidence>
<dbReference type="InterPro" id="IPR036236">
    <property type="entry name" value="Znf_C2H2_sf"/>
</dbReference>
<feature type="DNA-binding region" description="Homeobox" evidence="10">
    <location>
        <begin position="813"/>
        <end position="872"/>
    </location>
</feature>
<feature type="compositionally biased region" description="Basic and acidic residues" evidence="12">
    <location>
        <begin position="767"/>
        <end position="786"/>
    </location>
</feature>
<feature type="domain" description="C2H2-type" evidence="14">
    <location>
        <begin position="395"/>
        <end position="424"/>
    </location>
</feature>
<keyword evidence="7 10" id="KW-0371">Homeobox</keyword>
<evidence type="ECO:0000256" key="3">
    <source>
        <dbReference type="ARBA" id="ARBA00022737"/>
    </source>
</evidence>
<dbReference type="CDD" id="cd00086">
    <property type="entry name" value="homeodomain"/>
    <property type="match status" value="4"/>
</dbReference>
<dbReference type="Proteomes" id="UP000807504">
    <property type="component" value="Unassembled WGS sequence"/>
</dbReference>
<feature type="compositionally biased region" description="Polar residues" evidence="12">
    <location>
        <begin position="513"/>
        <end position="528"/>
    </location>
</feature>
<dbReference type="SUPFAM" id="SSF46689">
    <property type="entry name" value="Homeodomain-like"/>
    <property type="match status" value="4"/>
</dbReference>
<dbReference type="PROSITE" id="PS50071">
    <property type="entry name" value="HOMEOBOX_2"/>
    <property type="match status" value="4"/>
</dbReference>
<dbReference type="SMART" id="SM00389">
    <property type="entry name" value="HOX"/>
    <property type="match status" value="4"/>
</dbReference>
<dbReference type="InterPro" id="IPR001356">
    <property type="entry name" value="HD"/>
</dbReference>
<feature type="region of interest" description="Disordered" evidence="12">
    <location>
        <begin position="729"/>
        <end position="749"/>
    </location>
</feature>
<dbReference type="InterPro" id="IPR013087">
    <property type="entry name" value="Znf_C2H2_type"/>
</dbReference>
<feature type="domain" description="Homeobox" evidence="13">
    <location>
        <begin position="310"/>
        <end position="370"/>
    </location>
</feature>
<feature type="compositionally biased region" description="Acidic residues" evidence="12">
    <location>
        <begin position="653"/>
        <end position="665"/>
    </location>
</feature>
<dbReference type="GO" id="GO:0005634">
    <property type="term" value="C:nucleus"/>
    <property type="evidence" value="ECO:0007669"/>
    <property type="project" value="UniProtKB-SubCell"/>
</dbReference>
<dbReference type="InterPro" id="IPR017970">
    <property type="entry name" value="Homeobox_CS"/>
</dbReference>
<dbReference type="GO" id="GO:0008270">
    <property type="term" value="F:zinc ion binding"/>
    <property type="evidence" value="ECO:0007669"/>
    <property type="project" value="UniProtKB-KW"/>
</dbReference>
<feature type="domain" description="Homeobox" evidence="13">
    <location>
        <begin position="544"/>
        <end position="604"/>
    </location>
</feature>
<feature type="domain" description="Homeobox" evidence="13">
    <location>
        <begin position="811"/>
        <end position="871"/>
    </location>
</feature>
<evidence type="ECO:0000313" key="16">
    <source>
        <dbReference type="Proteomes" id="UP000807504"/>
    </source>
</evidence>
<evidence type="ECO:0000256" key="10">
    <source>
        <dbReference type="PROSITE-ProRule" id="PRU00108"/>
    </source>
</evidence>
<feature type="DNA-binding region" description="Homeobox" evidence="10">
    <location>
        <begin position="312"/>
        <end position="371"/>
    </location>
</feature>
<dbReference type="PROSITE" id="PS00028">
    <property type="entry name" value="ZINC_FINGER_C2H2_1"/>
    <property type="match status" value="2"/>
</dbReference>
<dbReference type="EMBL" id="JABXBU010002228">
    <property type="protein sequence ID" value="KAF8771161.1"/>
    <property type="molecule type" value="Genomic_DNA"/>
</dbReference>
<feature type="compositionally biased region" description="Basic and acidic residues" evidence="12">
    <location>
        <begin position="151"/>
        <end position="166"/>
    </location>
</feature>
<feature type="domain" description="Homeobox" evidence="13">
    <location>
        <begin position="53"/>
        <end position="113"/>
    </location>
</feature>
<dbReference type="Gene3D" id="1.10.10.60">
    <property type="entry name" value="Homeodomain-like"/>
    <property type="match status" value="4"/>
</dbReference>